<accession>X0TCN2</accession>
<organism evidence="1">
    <name type="scientific">marine sediment metagenome</name>
    <dbReference type="NCBI Taxonomy" id="412755"/>
    <lineage>
        <taxon>unclassified sequences</taxon>
        <taxon>metagenomes</taxon>
        <taxon>ecological metagenomes</taxon>
    </lineage>
</organism>
<name>X0TCN2_9ZZZZ</name>
<gene>
    <name evidence="1" type="ORF">S01H1_13181</name>
</gene>
<dbReference type="AlphaFoldDB" id="X0TCN2"/>
<evidence type="ECO:0000313" key="1">
    <source>
        <dbReference type="EMBL" id="GAF73835.1"/>
    </source>
</evidence>
<dbReference type="EMBL" id="BARS01006796">
    <property type="protein sequence ID" value="GAF73835.1"/>
    <property type="molecule type" value="Genomic_DNA"/>
</dbReference>
<sequence>MSCVLNVSDRYLILPVRNGAPERTLHLLRNDQIVRYFSIPLALDEEPDWLAFCDLEEFTCRELRVTVDGQDAP</sequence>
<reference evidence="1" key="1">
    <citation type="journal article" date="2014" name="Front. Microbiol.">
        <title>High frequency of phylogenetically diverse reductive dehalogenase-homologous genes in deep subseafloor sedimentary metagenomes.</title>
        <authorList>
            <person name="Kawai M."/>
            <person name="Futagami T."/>
            <person name="Toyoda A."/>
            <person name="Takaki Y."/>
            <person name="Nishi S."/>
            <person name="Hori S."/>
            <person name="Arai W."/>
            <person name="Tsubouchi T."/>
            <person name="Morono Y."/>
            <person name="Uchiyama I."/>
            <person name="Ito T."/>
            <person name="Fujiyama A."/>
            <person name="Inagaki F."/>
            <person name="Takami H."/>
        </authorList>
    </citation>
    <scope>NUCLEOTIDE SEQUENCE</scope>
    <source>
        <strain evidence="1">Expedition CK06-06</strain>
    </source>
</reference>
<feature type="non-terminal residue" evidence="1">
    <location>
        <position position="73"/>
    </location>
</feature>
<proteinExistence type="predicted"/>
<protein>
    <submittedName>
        <fullName evidence="1">Uncharacterized protein</fullName>
    </submittedName>
</protein>
<comment type="caution">
    <text evidence="1">The sequence shown here is derived from an EMBL/GenBank/DDBJ whole genome shotgun (WGS) entry which is preliminary data.</text>
</comment>